<keyword evidence="3" id="KW-0202">Cytokine</keyword>
<feature type="signal peptide" evidence="7">
    <location>
        <begin position="1"/>
        <end position="21"/>
    </location>
</feature>
<feature type="chain" id="PRO_5035931806" evidence="7">
    <location>
        <begin position="22"/>
        <end position="153"/>
    </location>
</feature>
<comment type="subcellular location">
    <subcellularLocation>
        <location evidence="1">Secreted</location>
    </subcellularLocation>
</comment>
<evidence type="ECO:0000256" key="1">
    <source>
        <dbReference type="ARBA" id="ARBA00004613"/>
    </source>
</evidence>
<evidence type="ECO:0000256" key="6">
    <source>
        <dbReference type="ARBA" id="ARBA00023157"/>
    </source>
</evidence>
<dbReference type="OrthoDB" id="9426569at2759"/>
<evidence type="ECO:0000256" key="2">
    <source>
        <dbReference type="ARBA" id="ARBA00006050"/>
    </source>
</evidence>
<keyword evidence="9" id="KW-1185">Reference proteome</keyword>
<evidence type="ECO:0000313" key="8">
    <source>
        <dbReference type="EMBL" id="CAG5988792.1"/>
    </source>
</evidence>
<keyword evidence="5 7" id="KW-0732">Signal</keyword>
<proteinExistence type="inferred from homology"/>
<organism evidence="8 9">
    <name type="scientific">Menidia menidia</name>
    <name type="common">Atlantic silverside</name>
    <dbReference type="NCBI Taxonomy" id="238744"/>
    <lineage>
        <taxon>Eukaryota</taxon>
        <taxon>Metazoa</taxon>
        <taxon>Chordata</taxon>
        <taxon>Craniata</taxon>
        <taxon>Vertebrata</taxon>
        <taxon>Euteleostomi</taxon>
        <taxon>Actinopterygii</taxon>
        <taxon>Neopterygii</taxon>
        <taxon>Teleostei</taxon>
        <taxon>Neoteleostei</taxon>
        <taxon>Acanthomorphata</taxon>
        <taxon>Ovalentaria</taxon>
        <taxon>Atherinomorphae</taxon>
        <taxon>Atheriniformes</taxon>
        <taxon>Atherinopsidae</taxon>
        <taxon>Menidiinae</taxon>
        <taxon>Menidia</taxon>
    </lineage>
</organism>
<evidence type="ECO:0000256" key="5">
    <source>
        <dbReference type="ARBA" id="ARBA00022729"/>
    </source>
</evidence>
<gene>
    <name evidence="8" type="ORF">MMEN_LOCUS17121</name>
</gene>
<dbReference type="InterPro" id="IPR003443">
    <property type="entry name" value="IL-15/IL-21_fam"/>
</dbReference>
<sequence length="153" mass="17188">MKLFLLSLTAACFCFVAQTQAGPDALETRKLREVLSQLEKVKDNSLKLDEPMMRTPPKDIQDGCRLSALECFRTSLTETFKTPEATKLYKNLGQRTTRVGLNVSSTENAIQSTCPDCALHPMEKATVFFDRLKSLIQNGLKELSKNEKTKTLK</sequence>
<comment type="caution">
    <text evidence="8">The sequence shown here is derived from an EMBL/GenBank/DDBJ whole genome shotgun (WGS) entry which is preliminary data.</text>
</comment>
<keyword evidence="4" id="KW-0964">Secreted</keyword>
<evidence type="ECO:0000256" key="7">
    <source>
        <dbReference type="SAM" id="SignalP"/>
    </source>
</evidence>
<dbReference type="InterPro" id="IPR009079">
    <property type="entry name" value="4_helix_cytokine-like_core"/>
</dbReference>
<name>A0A8S4BNI5_9TELE</name>
<dbReference type="Proteomes" id="UP000677803">
    <property type="component" value="Unassembled WGS sequence"/>
</dbReference>
<comment type="similarity">
    <text evidence="2">Belongs to the IL-15/IL-21 family.</text>
</comment>
<dbReference type="SUPFAM" id="SSF47266">
    <property type="entry name" value="4-helical cytokines"/>
    <property type="match status" value="1"/>
</dbReference>
<accession>A0A8S4BNI5</accession>
<dbReference type="GO" id="GO:0005126">
    <property type="term" value="F:cytokine receptor binding"/>
    <property type="evidence" value="ECO:0007669"/>
    <property type="project" value="InterPro"/>
</dbReference>
<dbReference type="GO" id="GO:0006955">
    <property type="term" value="P:immune response"/>
    <property type="evidence" value="ECO:0007669"/>
    <property type="project" value="InterPro"/>
</dbReference>
<dbReference type="AlphaFoldDB" id="A0A8S4BNI5"/>
<keyword evidence="6" id="KW-1015">Disulfide bond</keyword>
<reference evidence="8" key="1">
    <citation type="submission" date="2021-05" db="EMBL/GenBank/DDBJ databases">
        <authorList>
            <person name="Tigano A."/>
        </authorList>
    </citation>
    <scope>NUCLEOTIDE SEQUENCE</scope>
</reference>
<evidence type="ECO:0000313" key="9">
    <source>
        <dbReference type="Proteomes" id="UP000677803"/>
    </source>
</evidence>
<dbReference type="EMBL" id="CAJRST010036666">
    <property type="protein sequence ID" value="CAG5988792.1"/>
    <property type="molecule type" value="Genomic_DNA"/>
</dbReference>
<dbReference type="GO" id="GO:0005125">
    <property type="term" value="F:cytokine activity"/>
    <property type="evidence" value="ECO:0007669"/>
    <property type="project" value="UniProtKB-KW"/>
</dbReference>
<protein>
    <submittedName>
        <fullName evidence="8">(Atlantic silverside) hypothetical protein</fullName>
    </submittedName>
</protein>
<dbReference type="PANTHER" id="PTHR14356">
    <property type="entry name" value="INTERLEUKIN-15-RELATED"/>
    <property type="match status" value="1"/>
</dbReference>
<dbReference type="GO" id="GO:0005615">
    <property type="term" value="C:extracellular space"/>
    <property type="evidence" value="ECO:0007669"/>
    <property type="project" value="UniProtKB-KW"/>
</dbReference>
<evidence type="ECO:0000256" key="4">
    <source>
        <dbReference type="ARBA" id="ARBA00022525"/>
    </source>
</evidence>
<dbReference type="Gene3D" id="1.20.1250.70">
    <property type="entry name" value="Interleukin-15/Interleukin-21"/>
    <property type="match status" value="1"/>
</dbReference>
<evidence type="ECO:0000256" key="3">
    <source>
        <dbReference type="ARBA" id="ARBA00022514"/>
    </source>
</evidence>